<gene>
    <name evidence="2" type="ORF">PP2015_2567</name>
</gene>
<dbReference type="STRING" id="161398.PP2015_2567"/>
<proteinExistence type="predicted"/>
<accession>A0A0S2K3T1</accession>
<evidence type="ECO:0000256" key="1">
    <source>
        <dbReference type="SAM" id="SignalP"/>
    </source>
</evidence>
<feature type="signal peptide" evidence="1">
    <location>
        <begin position="1"/>
        <end position="17"/>
    </location>
</feature>
<feature type="chain" id="PRO_5006601060" evidence="1">
    <location>
        <begin position="18"/>
        <end position="105"/>
    </location>
</feature>
<dbReference type="PATRIC" id="fig|161398.10.peg.2623"/>
<dbReference type="Pfam" id="PF19454">
    <property type="entry name" value="DUF5992"/>
    <property type="match status" value="1"/>
</dbReference>
<sequence length="105" mass="11598">MKFLLLPLILTPFFSMAGDIVENARIIEVRNTSANEDIFEIIVQGGVGPCANKTIQFPHASAKSKSVHDRAFSMALTAFSTGSKVRVHNYKSNDCKTAVYITLRH</sequence>
<keyword evidence="3" id="KW-1185">Reference proteome</keyword>
<protein>
    <submittedName>
        <fullName evidence="2">Uncharacterized protein</fullName>
    </submittedName>
</protein>
<evidence type="ECO:0000313" key="2">
    <source>
        <dbReference type="EMBL" id="ALO43056.1"/>
    </source>
</evidence>
<keyword evidence="1" id="KW-0732">Signal</keyword>
<dbReference type="EMBL" id="CP013187">
    <property type="protein sequence ID" value="ALO43056.1"/>
    <property type="molecule type" value="Genomic_DNA"/>
</dbReference>
<dbReference type="InterPro" id="IPR046034">
    <property type="entry name" value="DUF5992"/>
</dbReference>
<reference evidence="2 3" key="1">
    <citation type="submission" date="2015-11" db="EMBL/GenBank/DDBJ databases">
        <authorList>
            <person name="Zhang Y."/>
            <person name="Guo Z."/>
        </authorList>
    </citation>
    <scope>NUCLEOTIDE SEQUENCE [LARGE SCALE GENOMIC DNA]</scope>
    <source>
        <strain evidence="2 3">KCTC 12086</strain>
    </source>
</reference>
<dbReference type="KEGG" id="pphe:PP2015_2567"/>
<dbReference type="RefSeq" id="WP_058030742.1">
    <property type="nucleotide sequence ID" value="NZ_CP013187.1"/>
</dbReference>
<organism evidence="2 3">
    <name type="scientific">Pseudoalteromonas phenolica</name>
    <dbReference type="NCBI Taxonomy" id="161398"/>
    <lineage>
        <taxon>Bacteria</taxon>
        <taxon>Pseudomonadati</taxon>
        <taxon>Pseudomonadota</taxon>
        <taxon>Gammaproteobacteria</taxon>
        <taxon>Alteromonadales</taxon>
        <taxon>Pseudoalteromonadaceae</taxon>
        <taxon>Pseudoalteromonas</taxon>
    </lineage>
</organism>
<name>A0A0S2K3T1_9GAMM</name>
<dbReference type="AlphaFoldDB" id="A0A0S2K3T1"/>
<evidence type="ECO:0000313" key="3">
    <source>
        <dbReference type="Proteomes" id="UP000061457"/>
    </source>
</evidence>
<dbReference type="Proteomes" id="UP000061457">
    <property type="component" value="Chromosome I"/>
</dbReference>